<reference evidence="3" key="1">
    <citation type="submission" date="2016-10" db="EMBL/GenBank/DDBJ databases">
        <authorList>
            <person name="Varghese N."/>
            <person name="Submissions S."/>
        </authorList>
    </citation>
    <scope>NUCLEOTIDE SEQUENCE [LARGE SCALE GENOMIC DNA]</scope>
    <source>
        <strain evidence="3">DSM 8344</strain>
    </source>
</reference>
<organism evidence="2 3">
    <name type="scientific">Desulfosporosinus hippei DSM 8344</name>
    <dbReference type="NCBI Taxonomy" id="1121419"/>
    <lineage>
        <taxon>Bacteria</taxon>
        <taxon>Bacillati</taxon>
        <taxon>Bacillota</taxon>
        <taxon>Clostridia</taxon>
        <taxon>Eubacteriales</taxon>
        <taxon>Desulfitobacteriaceae</taxon>
        <taxon>Desulfosporosinus</taxon>
    </lineage>
</organism>
<dbReference type="Proteomes" id="UP000198656">
    <property type="component" value="Unassembled WGS sequence"/>
</dbReference>
<dbReference type="SUPFAM" id="SSF47644">
    <property type="entry name" value="Methionine synthase domain"/>
    <property type="match status" value="1"/>
</dbReference>
<dbReference type="Gene3D" id="1.10.1240.10">
    <property type="entry name" value="Methionine synthase domain"/>
    <property type="match status" value="1"/>
</dbReference>
<proteinExistence type="predicted"/>
<dbReference type="InterPro" id="IPR036594">
    <property type="entry name" value="Meth_synthase_dom"/>
</dbReference>
<sequence length="67" mass="7538">MVRSELELESITKALIKGQANRVKTLTLLAIENGVNPQRIFQHALLPGMQTKAVNLETIQSIFLMYL</sequence>
<evidence type="ECO:0000259" key="1">
    <source>
        <dbReference type="Pfam" id="PF02607"/>
    </source>
</evidence>
<dbReference type="STRING" id="1121419.SAMN05443529_1337"/>
<dbReference type="Pfam" id="PF02607">
    <property type="entry name" value="B12-binding_2"/>
    <property type="match status" value="1"/>
</dbReference>
<accession>A0A1G8JKI7</accession>
<name>A0A1G8JKI7_9FIRM</name>
<gene>
    <name evidence="2" type="ORF">SAMN05443529_1337</name>
</gene>
<dbReference type="EMBL" id="FNCP01000033">
    <property type="protein sequence ID" value="SDI31140.1"/>
    <property type="molecule type" value="Genomic_DNA"/>
</dbReference>
<keyword evidence="3" id="KW-1185">Reference proteome</keyword>
<feature type="domain" description="B12-binding N-terminal" evidence="1">
    <location>
        <begin position="8"/>
        <end position="50"/>
    </location>
</feature>
<protein>
    <recommendedName>
        <fullName evidence="1">B12-binding N-terminal domain-containing protein</fullName>
    </recommendedName>
</protein>
<dbReference type="AlphaFoldDB" id="A0A1G8JKI7"/>
<evidence type="ECO:0000313" key="2">
    <source>
        <dbReference type="EMBL" id="SDI31140.1"/>
    </source>
</evidence>
<dbReference type="RefSeq" id="WP_345788547.1">
    <property type="nucleotide sequence ID" value="NZ_FNCP01000033.1"/>
</dbReference>
<evidence type="ECO:0000313" key="3">
    <source>
        <dbReference type="Proteomes" id="UP000198656"/>
    </source>
</evidence>
<dbReference type="InterPro" id="IPR003759">
    <property type="entry name" value="Cbl-bd_cap"/>
</dbReference>